<evidence type="ECO:0000256" key="12">
    <source>
        <dbReference type="ARBA" id="ARBA00023295"/>
    </source>
</evidence>
<dbReference type="FunCoup" id="A0A1X7U630">
    <property type="interactions" value="194"/>
</dbReference>
<reference evidence="17" key="1">
    <citation type="journal article" date="2010" name="Nature">
        <title>The Amphimedon queenslandica genome and the evolution of animal complexity.</title>
        <authorList>
            <person name="Srivastava M."/>
            <person name="Simakov O."/>
            <person name="Chapman J."/>
            <person name="Fahey B."/>
            <person name="Gauthier M.E."/>
            <person name="Mitros T."/>
            <person name="Richards G.S."/>
            <person name="Conaco C."/>
            <person name="Dacre M."/>
            <person name="Hellsten U."/>
            <person name="Larroux C."/>
            <person name="Putnam N.H."/>
            <person name="Stanke M."/>
            <person name="Adamska M."/>
            <person name="Darling A."/>
            <person name="Degnan S.M."/>
            <person name="Oakley T.H."/>
            <person name="Plachetzki D.C."/>
            <person name="Zhai Y."/>
            <person name="Adamski M."/>
            <person name="Calcino A."/>
            <person name="Cummins S.F."/>
            <person name="Goodstein D.M."/>
            <person name="Harris C."/>
            <person name="Jackson D.J."/>
            <person name="Leys S.P."/>
            <person name="Shu S."/>
            <person name="Woodcroft B.J."/>
            <person name="Vervoort M."/>
            <person name="Kosik K.S."/>
            <person name="Manning G."/>
            <person name="Degnan B.M."/>
            <person name="Rokhsar D.S."/>
        </authorList>
    </citation>
    <scope>NUCLEOTIDE SEQUENCE [LARGE SCALE GENOMIC DNA]</scope>
</reference>
<gene>
    <name evidence="16" type="primary">100636085</name>
</gene>
<dbReference type="EnsemblMetazoa" id="XM_020000353.1">
    <property type="protein sequence ID" value="XP_019855912.1"/>
    <property type="gene ID" value="LOC100636085"/>
</dbReference>
<evidence type="ECO:0000256" key="11">
    <source>
        <dbReference type="ARBA" id="ARBA00023228"/>
    </source>
</evidence>
<dbReference type="InterPro" id="IPR041233">
    <property type="entry name" value="Melibiase_C"/>
</dbReference>
<dbReference type="AlphaFoldDB" id="A0A1X7U630"/>
<keyword evidence="17" id="KW-1185">Reference proteome</keyword>
<evidence type="ECO:0000313" key="16">
    <source>
        <dbReference type="EnsemblMetazoa" id="Aqu2.1.23382_001"/>
    </source>
</evidence>
<dbReference type="KEGG" id="aqu:100636085"/>
<evidence type="ECO:0000256" key="8">
    <source>
        <dbReference type="ARBA" id="ARBA00023098"/>
    </source>
</evidence>
<evidence type="ECO:0000256" key="10">
    <source>
        <dbReference type="ARBA" id="ARBA00023180"/>
    </source>
</evidence>
<dbReference type="OrthoDB" id="5795902at2759"/>
<evidence type="ECO:0000256" key="14">
    <source>
        <dbReference type="SAM" id="SignalP"/>
    </source>
</evidence>
<dbReference type="InterPro" id="IPR002241">
    <property type="entry name" value="Glyco_hydro_27"/>
</dbReference>
<keyword evidence="9 13" id="KW-1015">Disulfide bond</keyword>
<dbReference type="GO" id="GO:0009311">
    <property type="term" value="P:oligosaccharide metabolic process"/>
    <property type="evidence" value="ECO:0007669"/>
    <property type="project" value="TreeGrafter"/>
</dbReference>
<dbReference type="CDD" id="cd14792">
    <property type="entry name" value="GH27"/>
    <property type="match status" value="1"/>
</dbReference>
<keyword evidence="12 13" id="KW-0326">Glycosidase</keyword>
<comment type="similarity">
    <text evidence="3 13">Belongs to the glycosyl hydrolase 27 family.</text>
</comment>
<dbReference type="GO" id="GO:0016020">
    <property type="term" value="C:membrane"/>
    <property type="evidence" value="ECO:0007669"/>
    <property type="project" value="GOC"/>
</dbReference>
<organism evidence="16">
    <name type="scientific">Amphimedon queenslandica</name>
    <name type="common">Sponge</name>
    <dbReference type="NCBI Taxonomy" id="400682"/>
    <lineage>
        <taxon>Eukaryota</taxon>
        <taxon>Metazoa</taxon>
        <taxon>Porifera</taxon>
        <taxon>Demospongiae</taxon>
        <taxon>Heteroscleromorpha</taxon>
        <taxon>Haplosclerida</taxon>
        <taxon>Niphatidae</taxon>
        <taxon>Amphimedon</taxon>
    </lineage>
</organism>
<sequence>MSVFKFALAVLLVSSLWHSSLSLDNGVALTPPMGWLAWERYACNTNCKDDPDNCIGEKLFMRMADHIASDGFKDAGYQYINIDDCWASKERDSQGRLQADPDRFPSGIAALANYVHSKGLKLGIYADYGTHTCGGYPGSGPSMKLDIDTFASWGIDMLKMDGCNANIDGMPQGYKQVSDYLNATGRHIVFSCSWPAYWVGSGKTVNYTYAGETCNLWRNYHDISDSWDSVTSIIDYYAKEEDDLIPAAGPGHWNDPDMLIVGDFGLSVDEQQAQMAIWSILSAPLLMSNDLSTISDESKAILQNSDVISVSQDKLGHQGKVVATVGKVRVFSKLLSDNSMAVVFFNSGSFAGPQNVTVTFQTVGLSSSKATVKDLFQQKDLGTFQGSFTTPVDPSSVVMVKMTPA</sequence>
<evidence type="ECO:0000313" key="17">
    <source>
        <dbReference type="Proteomes" id="UP000007879"/>
    </source>
</evidence>
<evidence type="ECO:0000256" key="9">
    <source>
        <dbReference type="ARBA" id="ARBA00023157"/>
    </source>
</evidence>
<evidence type="ECO:0000259" key="15">
    <source>
        <dbReference type="Pfam" id="PF17801"/>
    </source>
</evidence>
<dbReference type="PRINTS" id="PR00740">
    <property type="entry name" value="GLHYDRLASE27"/>
</dbReference>
<feature type="signal peptide" evidence="14">
    <location>
        <begin position="1"/>
        <end position="22"/>
    </location>
</feature>
<dbReference type="GO" id="GO:0019377">
    <property type="term" value="P:glycolipid catabolic process"/>
    <property type="evidence" value="ECO:0007669"/>
    <property type="project" value="UniProtKB-ARBA"/>
</dbReference>
<comment type="subcellular location">
    <subcellularLocation>
        <location evidence="2">Lysosome</location>
    </subcellularLocation>
</comment>
<keyword evidence="6 14" id="KW-0732">Signal</keyword>
<evidence type="ECO:0000256" key="5">
    <source>
        <dbReference type="ARBA" id="ARBA00012755"/>
    </source>
</evidence>
<keyword evidence="8" id="KW-0443">Lipid metabolism</keyword>
<dbReference type="InterPro" id="IPR013780">
    <property type="entry name" value="Glyco_hydro_b"/>
</dbReference>
<comment type="catalytic activity">
    <reaction evidence="1">
        <text>Hydrolysis of terminal, non-reducing alpha-D-galactose residues in alpha-D-galactosides, including galactose oligosaccharides, galactomannans and galactolipids.</text>
        <dbReference type="EC" id="3.2.1.22"/>
    </reaction>
</comment>
<dbReference type="InterPro" id="IPR000111">
    <property type="entry name" value="Glyco_hydro_27/36_CS"/>
</dbReference>
<feature type="domain" description="Alpha galactosidase C-terminal" evidence="15">
    <location>
        <begin position="326"/>
        <end position="401"/>
    </location>
</feature>
<keyword evidence="7 13" id="KW-0378">Hydrolase</keyword>
<dbReference type="InParanoid" id="A0A1X7U630"/>
<evidence type="ECO:0000256" key="13">
    <source>
        <dbReference type="RuleBase" id="RU361168"/>
    </source>
</evidence>
<reference evidence="16" key="2">
    <citation type="submission" date="2017-05" db="UniProtKB">
        <authorList>
            <consortium name="EnsemblMetazoa"/>
        </authorList>
    </citation>
    <scope>IDENTIFICATION</scope>
</reference>
<dbReference type="SUPFAM" id="SSF51011">
    <property type="entry name" value="Glycosyl hydrolase domain"/>
    <property type="match status" value="1"/>
</dbReference>
<dbReference type="Gene3D" id="3.20.20.70">
    <property type="entry name" value="Aldolase class I"/>
    <property type="match status" value="1"/>
</dbReference>
<dbReference type="GO" id="GO:0004557">
    <property type="term" value="F:alpha-galactosidase activity"/>
    <property type="evidence" value="ECO:0007669"/>
    <property type="project" value="UniProtKB-EC"/>
</dbReference>
<dbReference type="SUPFAM" id="SSF51445">
    <property type="entry name" value="(Trans)glycosidases"/>
    <property type="match status" value="1"/>
</dbReference>
<protein>
    <recommendedName>
        <fullName evidence="5 13">Alpha-galactosidase</fullName>
        <ecNumber evidence="13">3.2.1.-</ecNumber>
    </recommendedName>
</protein>
<dbReference type="EC" id="3.2.1.-" evidence="13"/>
<dbReference type="InterPro" id="IPR017853">
    <property type="entry name" value="GH"/>
</dbReference>
<evidence type="ECO:0000256" key="4">
    <source>
        <dbReference type="ARBA" id="ARBA00011738"/>
    </source>
</evidence>
<dbReference type="FunFam" id="2.60.40.1180:FF:000008">
    <property type="entry name" value="Alpha-galactosidase"/>
    <property type="match status" value="1"/>
</dbReference>
<dbReference type="EnsemblMetazoa" id="Aqu2.1.23382_001">
    <property type="protein sequence ID" value="Aqu2.1.23382_001"/>
    <property type="gene ID" value="Aqu2.1.23382"/>
</dbReference>
<evidence type="ECO:0000256" key="6">
    <source>
        <dbReference type="ARBA" id="ARBA00022729"/>
    </source>
</evidence>
<evidence type="ECO:0000256" key="7">
    <source>
        <dbReference type="ARBA" id="ARBA00022801"/>
    </source>
</evidence>
<dbReference type="GO" id="GO:0005764">
    <property type="term" value="C:lysosome"/>
    <property type="evidence" value="ECO:0007669"/>
    <property type="project" value="UniProtKB-SubCell"/>
</dbReference>
<keyword evidence="11" id="KW-0458">Lysosome</keyword>
<dbReference type="GO" id="GO:0016139">
    <property type="term" value="P:glycoside catabolic process"/>
    <property type="evidence" value="ECO:0007669"/>
    <property type="project" value="TreeGrafter"/>
</dbReference>
<dbReference type="Pfam" id="PF16499">
    <property type="entry name" value="Melibiase_2"/>
    <property type="match status" value="1"/>
</dbReference>
<dbReference type="FunFam" id="3.20.20.70:FF:000070">
    <property type="entry name" value="Alpha-galactosidase"/>
    <property type="match status" value="1"/>
</dbReference>
<keyword evidence="10" id="KW-0325">Glycoprotein</keyword>
<evidence type="ECO:0000256" key="1">
    <source>
        <dbReference type="ARBA" id="ARBA00001255"/>
    </source>
</evidence>
<dbReference type="STRING" id="400682.A0A1X7U630"/>
<evidence type="ECO:0000256" key="3">
    <source>
        <dbReference type="ARBA" id="ARBA00009743"/>
    </source>
</evidence>
<proteinExistence type="inferred from homology"/>
<evidence type="ECO:0000256" key="2">
    <source>
        <dbReference type="ARBA" id="ARBA00004371"/>
    </source>
</evidence>
<dbReference type="Pfam" id="PF17801">
    <property type="entry name" value="Melibiase_C"/>
    <property type="match status" value="1"/>
</dbReference>
<dbReference type="PROSITE" id="PS00512">
    <property type="entry name" value="ALPHA_GALACTOSIDASE"/>
    <property type="match status" value="1"/>
</dbReference>
<name>A0A1X7U630_AMPQE</name>
<accession>A0A1X7U630</accession>
<dbReference type="PANTHER" id="PTHR11452:SF83">
    <property type="entry name" value="ALPHA-GALACTOSIDASE"/>
    <property type="match status" value="1"/>
</dbReference>
<dbReference type="Gene3D" id="2.60.40.1180">
    <property type="entry name" value="Golgi alpha-mannosidase II"/>
    <property type="match status" value="1"/>
</dbReference>
<dbReference type="Proteomes" id="UP000007879">
    <property type="component" value="Unassembled WGS sequence"/>
</dbReference>
<dbReference type="InterPro" id="IPR013785">
    <property type="entry name" value="Aldolase_TIM"/>
</dbReference>
<dbReference type="PANTHER" id="PTHR11452">
    <property type="entry name" value="ALPHA-GALACTOSIDASE/ALPHA-N-ACETYLGALACTOSAMINIDASE"/>
    <property type="match status" value="1"/>
</dbReference>
<comment type="subunit">
    <text evidence="4 13">Homodimer.</text>
</comment>
<feature type="chain" id="PRO_5010853850" description="Alpha-galactosidase" evidence="14">
    <location>
        <begin position="23"/>
        <end position="405"/>
    </location>
</feature>